<feature type="transmembrane region" description="Helical" evidence="1">
    <location>
        <begin position="288"/>
        <end position="310"/>
    </location>
</feature>
<name>A0A4V4HFK8_DENBC</name>
<keyword evidence="3" id="KW-1185">Reference proteome</keyword>
<proteinExistence type="predicted"/>
<dbReference type="Proteomes" id="UP000297245">
    <property type="component" value="Unassembled WGS sequence"/>
</dbReference>
<dbReference type="AlphaFoldDB" id="A0A4V4HFK8"/>
<gene>
    <name evidence="2" type="ORF">K435DRAFT_798265</name>
</gene>
<organism evidence="2 3">
    <name type="scientific">Dendrothele bispora (strain CBS 962.96)</name>
    <dbReference type="NCBI Taxonomy" id="1314807"/>
    <lineage>
        <taxon>Eukaryota</taxon>
        <taxon>Fungi</taxon>
        <taxon>Dikarya</taxon>
        <taxon>Basidiomycota</taxon>
        <taxon>Agaricomycotina</taxon>
        <taxon>Agaricomycetes</taxon>
        <taxon>Agaricomycetidae</taxon>
        <taxon>Agaricales</taxon>
        <taxon>Agaricales incertae sedis</taxon>
        <taxon>Dendrothele</taxon>
    </lineage>
</organism>
<reference evidence="2 3" key="1">
    <citation type="journal article" date="2019" name="Nat. Ecol. Evol.">
        <title>Megaphylogeny resolves global patterns of mushroom evolution.</title>
        <authorList>
            <person name="Varga T."/>
            <person name="Krizsan K."/>
            <person name="Foldi C."/>
            <person name="Dima B."/>
            <person name="Sanchez-Garcia M."/>
            <person name="Sanchez-Ramirez S."/>
            <person name="Szollosi G.J."/>
            <person name="Szarkandi J.G."/>
            <person name="Papp V."/>
            <person name="Albert L."/>
            <person name="Andreopoulos W."/>
            <person name="Angelini C."/>
            <person name="Antonin V."/>
            <person name="Barry K.W."/>
            <person name="Bougher N.L."/>
            <person name="Buchanan P."/>
            <person name="Buyck B."/>
            <person name="Bense V."/>
            <person name="Catcheside P."/>
            <person name="Chovatia M."/>
            <person name="Cooper J."/>
            <person name="Damon W."/>
            <person name="Desjardin D."/>
            <person name="Finy P."/>
            <person name="Geml J."/>
            <person name="Haridas S."/>
            <person name="Hughes K."/>
            <person name="Justo A."/>
            <person name="Karasinski D."/>
            <person name="Kautmanova I."/>
            <person name="Kiss B."/>
            <person name="Kocsube S."/>
            <person name="Kotiranta H."/>
            <person name="LaButti K.M."/>
            <person name="Lechner B.E."/>
            <person name="Liimatainen K."/>
            <person name="Lipzen A."/>
            <person name="Lukacs Z."/>
            <person name="Mihaltcheva S."/>
            <person name="Morgado L.N."/>
            <person name="Niskanen T."/>
            <person name="Noordeloos M.E."/>
            <person name="Ohm R.A."/>
            <person name="Ortiz-Santana B."/>
            <person name="Ovrebo C."/>
            <person name="Racz N."/>
            <person name="Riley R."/>
            <person name="Savchenko A."/>
            <person name="Shiryaev A."/>
            <person name="Soop K."/>
            <person name="Spirin V."/>
            <person name="Szebenyi C."/>
            <person name="Tomsovsky M."/>
            <person name="Tulloss R.E."/>
            <person name="Uehling J."/>
            <person name="Grigoriev I.V."/>
            <person name="Vagvolgyi C."/>
            <person name="Papp T."/>
            <person name="Martin F.M."/>
            <person name="Miettinen O."/>
            <person name="Hibbett D.S."/>
            <person name="Nagy L.G."/>
        </authorList>
    </citation>
    <scope>NUCLEOTIDE SEQUENCE [LARGE SCALE GENOMIC DNA]</scope>
    <source>
        <strain evidence="2 3">CBS 962.96</strain>
    </source>
</reference>
<sequence>MASVMNIPDEFEDSLEQLVVSNTVAGVLFTTEMVVMYMNLFRFYFALNLAISLVGLRTSKNSVNQDPVILDNTLRLSQRLVKAQGVIHPFNLYGEHGFSLTRKFRVVLSILLLGSIGRLVPFLLTNTASTFLIGCQIWSSQRSLKPYTEHTQLSPSSCSVLNFTNNDIARRLLIILESGLLYVIVWLLAIFADARVLNKDAEISENALLPHLAVRSLKLTSCWLKGFGHYQAISTSNDVFGVGTGWIREFLGAIGSVEYCWRYLLWYDLSTSHANEGDKTYILPGTGVLLTMEIVVIYMNLFSLFFTQFVHRFSWSSYFKKLSKSGPYGLGQHSAAITKS</sequence>
<keyword evidence="1" id="KW-1133">Transmembrane helix</keyword>
<feature type="transmembrane region" description="Helical" evidence="1">
    <location>
        <begin position="34"/>
        <end position="56"/>
    </location>
</feature>
<evidence type="ECO:0000313" key="2">
    <source>
        <dbReference type="EMBL" id="THU95255.1"/>
    </source>
</evidence>
<accession>A0A4V4HFK8</accession>
<evidence type="ECO:0000256" key="1">
    <source>
        <dbReference type="SAM" id="Phobius"/>
    </source>
</evidence>
<protein>
    <submittedName>
        <fullName evidence="2">Uncharacterized protein</fullName>
    </submittedName>
</protein>
<feature type="transmembrane region" description="Helical" evidence="1">
    <location>
        <begin position="106"/>
        <end position="124"/>
    </location>
</feature>
<evidence type="ECO:0000313" key="3">
    <source>
        <dbReference type="Proteomes" id="UP000297245"/>
    </source>
</evidence>
<keyword evidence="1" id="KW-0812">Transmembrane</keyword>
<keyword evidence="1" id="KW-0472">Membrane</keyword>
<dbReference type="EMBL" id="ML179204">
    <property type="protein sequence ID" value="THU95255.1"/>
    <property type="molecule type" value="Genomic_DNA"/>
</dbReference>
<dbReference type="OrthoDB" id="2790304at2759"/>
<feature type="transmembrane region" description="Helical" evidence="1">
    <location>
        <begin position="172"/>
        <end position="192"/>
    </location>
</feature>